<dbReference type="Gene3D" id="3.30.70.330">
    <property type="match status" value="2"/>
</dbReference>
<dbReference type="Pfam" id="PF00076">
    <property type="entry name" value="RRM_1"/>
    <property type="match status" value="2"/>
</dbReference>
<evidence type="ECO:0000259" key="4">
    <source>
        <dbReference type="PROSITE" id="PS50102"/>
    </source>
</evidence>
<feature type="domain" description="RRM" evidence="4">
    <location>
        <begin position="98"/>
        <end position="176"/>
    </location>
</feature>
<dbReference type="FunFam" id="3.30.70.330:FF:001040">
    <property type="entry name" value="RNA-binding (RRM/RBD/RNP motifs) family protein"/>
    <property type="match status" value="1"/>
</dbReference>
<sequence length="277" mass="31619">MPPNSNTLFHTHAFVVTPSSSYSSVHTLKLQKPQVKRFVLLFAYPRRSRTFLEPSTSSSSFSPVRKTKEVAEEYVYPPENDDVLEDEEEREKRLGKACEVYVCNLPRSCDAAYLLDMFRPYGTILSIEVCRNAENNESKGCSYVTLGSIHSARNAVAALDGSDVGGCELRVRFSIEMNSKRRSFNKMNSSTKRISYYESPHKLYVGNLAKTVRPEQLRDLFCRFGNIVSARVLRDFKQGNSRVYAFLSFQSEAEICHCYFLISLVFLAGILWSYTNR</sequence>
<dbReference type="GO" id="GO:0009535">
    <property type="term" value="C:chloroplast thylakoid membrane"/>
    <property type="evidence" value="ECO:0007669"/>
    <property type="project" value="TreeGrafter"/>
</dbReference>
<dbReference type="AlphaFoldDB" id="A0A445GD23"/>
<keyword evidence="5" id="KW-0687">Ribonucleoprotein</keyword>
<dbReference type="Proteomes" id="UP000289340">
    <property type="component" value="Chromosome 16"/>
</dbReference>
<dbReference type="GO" id="GO:1990904">
    <property type="term" value="C:ribonucleoprotein complex"/>
    <property type="evidence" value="ECO:0007669"/>
    <property type="project" value="UniProtKB-KW"/>
</dbReference>
<evidence type="ECO:0000313" key="6">
    <source>
        <dbReference type="Proteomes" id="UP000289340"/>
    </source>
</evidence>
<dbReference type="SMART" id="SM00360">
    <property type="entry name" value="RRM"/>
    <property type="match status" value="2"/>
</dbReference>
<evidence type="ECO:0000256" key="3">
    <source>
        <dbReference type="SAM" id="Phobius"/>
    </source>
</evidence>
<dbReference type="InterPro" id="IPR000504">
    <property type="entry name" value="RRM_dom"/>
</dbReference>
<comment type="caution">
    <text evidence="5">The sequence shown here is derived from an EMBL/GenBank/DDBJ whole genome shotgun (WGS) entry which is preliminary data.</text>
</comment>
<feature type="domain" description="RRM" evidence="4">
    <location>
        <begin position="201"/>
        <end position="277"/>
    </location>
</feature>
<gene>
    <name evidence="5" type="ORF">D0Y65_042429</name>
</gene>
<dbReference type="PROSITE" id="PS50102">
    <property type="entry name" value="RRM"/>
    <property type="match status" value="2"/>
</dbReference>
<dbReference type="InterPro" id="IPR012677">
    <property type="entry name" value="Nucleotide-bd_a/b_plait_sf"/>
</dbReference>
<dbReference type="PANTHER" id="PTHR48025">
    <property type="entry name" value="OS02G0815200 PROTEIN"/>
    <property type="match status" value="1"/>
</dbReference>
<keyword evidence="3" id="KW-1133">Transmembrane helix</keyword>
<keyword evidence="1 2" id="KW-0694">RNA-binding</keyword>
<dbReference type="InterPro" id="IPR050502">
    <property type="entry name" value="Euk_RNA-bind_prot"/>
</dbReference>
<keyword evidence="6" id="KW-1185">Reference proteome</keyword>
<protein>
    <submittedName>
        <fullName evidence="5">33 kDa ribonucleoprotein, chloroplastic</fullName>
    </submittedName>
</protein>
<keyword evidence="3" id="KW-0812">Transmembrane</keyword>
<keyword evidence="3" id="KW-0472">Membrane</keyword>
<evidence type="ECO:0000256" key="2">
    <source>
        <dbReference type="PROSITE-ProRule" id="PRU00176"/>
    </source>
</evidence>
<dbReference type="PANTHER" id="PTHR48025:SF7">
    <property type="entry name" value="RNA-BINDING (RRM_RBD_RNP MOTIFS) FAMILY PROTEIN"/>
    <property type="match status" value="1"/>
</dbReference>
<accession>A0A445GD23</accession>
<evidence type="ECO:0000256" key="1">
    <source>
        <dbReference type="ARBA" id="ARBA00022884"/>
    </source>
</evidence>
<dbReference type="SUPFAM" id="SSF54928">
    <property type="entry name" value="RNA-binding domain, RBD"/>
    <property type="match status" value="1"/>
</dbReference>
<dbReference type="GO" id="GO:0003729">
    <property type="term" value="F:mRNA binding"/>
    <property type="evidence" value="ECO:0007669"/>
    <property type="project" value="TreeGrafter"/>
</dbReference>
<dbReference type="EMBL" id="QZWG01000016">
    <property type="protein sequence ID" value="RZB59147.1"/>
    <property type="molecule type" value="Genomic_DNA"/>
</dbReference>
<name>A0A445GD23_GLYSO</name>
<feature type="transmembrane region" description="Helical" evidence="3">
    <location>
        <begin position="259"/>
        <end position="275"/>
    </location>
</feature>
<dbReference type="GO" id="GO:1901259">
    <property type="term" value="P:chloroplast rRNA processing"/>
    <property type="evidence" value="ECO:0007669"/>
    <property type="project" value="TreeGrafter"/>
</dbReference>
<proteinExistence type="predicted"/>
<organism evidence="5 6">
    <name type="scientific">Glycine soja</name>
    <name type="common">Wild soybean</name>
    <dbReference type="NCBI Taxonomy" id="3848"/>
    <lineage>
        <taxon>Eukaryota</taxon>
        <taxon>Viridiplantae</taxon>
        <taxon>Streptophyta</taxon>
        <taxon>Embryophyta</taxon>
        <taxon>Tracheophyta</taxon>
        <taxon>Spermatophyta</taxon>
        <taxon>Magnoliopsida</taxon>
        <taxon>eudicotyledons</taxon>
        <taxon>Gunneridae</taxon>
        <taxon>Pentapetalae</taxon>
        <taxon>rosids</taxon>
        <taxon>fabids</taxon>
        <taxon>Fabales</taxon>
        <taxon>Fabaceae</taxon>
        <taxon>Papilionoideae</taxon>
        <taxon>50 kb inversion clade</taxon>
        <taxon>NPAAA clade</taxon>
        <taxon>indigoferoid/millettioid clade</taxon>
        <taxon>Phaseoleae</taxon>
        <taxon>Glycine</taxon>
        <taxon>Glycine subgen. Soja</taxon>
    </lineage>
</organism>
<evidence type="ECO:0000313" key="5">
    <source>
        <dbReference type="EMBL" id="RZB59147.1"/>
    </source>
</evidence>
<reference evidence="5 6" key="1">
    <citation type="submission" date="2018-09" db="EMBL/GenBank/DDBJ databases">
        <title>A high-quality reference genome of wild soybean provides a powerful tool to mine soybean genomes.</title>
        <authorList>
            <person name="Xie M."/>
            <person name="Chung C.Y.L."/>
            <person name="Li M.-W."/>
            <person name="Wong F.-L."/>
            <person name="Chan T.-F."/>
            <person name="Lam H.-M."/>
        </authorList>
    </citation>
    <scope>NUCLEOTIDE SEQUENCE [LARGE SCALE GENOMIC DNA]</scope>
    <source>
        <strain evidence="6">cv. W05</strain>
        <tissue evidence="5">Hypocotyl of etiolated seedlings</tissue>
    </source>
</reference>
<dbReference type="InterPro" id="IPR035979">
    <property type="entry name" value="RBD_domain_sf"/>
</dbReference>